<evidence type="ECO:0000313" key="1">
    <source>
        <dbReference type="EMBL" id="XCD03102.1"/>
    </source>
</evidence>
<reference evidence="1" key="1">
    <citation type="submission" date="2024-03" db="EMBL/GenBank/DDBJ databases">
        <title>Diverse circular DNA viruses in blood, oral, and fecal samples of captive lemurs.</title>
        <authorList>
            <person name="Paietta E.N."/>
            <person name="Kraberger S."/>
            <person name="Lund M.C."/>
            <person name="Custer J.M."/>
            <person name="Vargas K.M."/>
            <person name="Ehmke E.E."/>
            <person name="Yoder A.D."/>
            <person name="Varsani A."/>
        </authorList>
    </citation>
    <scope>NUCLEOTIDE SEQUENCE</scope>
    <source>
        <strain evidence="1">Duke_17_45</strain>
    </source>
</reference>
<protein>
    <submittedName>
        <fullName evidence="1">Uncharacterized protein</fullName>
    </submittedName>
</protein>
<proteinExistence type="predicted"/>
<organism evidence="1">
    <name type="scientific">Dulem virus 31</name>
    <dbReference type="NCBI Taxonomy" id="3145749"/>
    <lineage>
        <taxon>Viruses</taxon>
        <taxon>Monodnaviria</taxon>
        <taxon>Sangervirae</taxon>
        <taxon>Phixviricota</taxon>
        <taxon>Malgrandaviricetes</taxon>
        <taxon>Petitvirales</taxon>
        <taxon>Microviridae</taxon>
        <taxon>Microvirus</taxon>
    </lineage>
</organism>
<name>A0AAU8AUI9_9VIRU</name>
<accession>A0AAU8AUI9</accession>
<dbReference type="EMBL" id="PP511318">
    <property type="protein sequence ID" value="XCD03102.1"/>
    <property type="molecule type" value="Genomic_DNA"/>
</dbReference>
<sequence length="36" mass="4444">MCGWGVVRYLPYRFYSTTNLPFVYVNVHFFIRERLV</sequence>